<reference evidence="1 2" key="1">
    <citation type="journal article" date="2017" name="Chemistry">
        <title>Isolation, Biosynthesis and Chemical Modifications of Rubterolones A-F: Rare Tropolone Alkaloids from Actinomadura sp. 5-2.</title>
        <authorList>
            <person name="Guo H."/>
            <person name="Benndorf R."/>
            <person name="Leichnitz D."/>
            <person name="Klassen J.L."/>
            <person name="Vollmers J."/>
            <person name="Gorls H."/>
            <person name="Steinacker M."/>
            <person name="Weigel C."/>
            <person name="Dahse H.M."/>
            <person name="Kaster A.K."/>
            <person name="de Beer Z.W."/>
            <person name="Poulsen M."/>
            <person name="Beemelmanns C."/>
        </authorList>
    </citation>
    <scope>NUCLEOTIDE SEQUENCE [LARGE SCALE GENOMIC DNA]</scope>
    <source>
        <strain evidence="1 2">5-2</strain>
    </source>
</reference>
<evidence type="ECO:0000313" key="2">
    <source>
        <dbReference type="Proteomes" id="UP000242367"/>
    </source>
</evidence>
<gene>
    <name evidence="1" type="ORF">BTM25_22720</name>
</gene>
<dbReference type="Proteomes" id="UP000242367">
    <property type="component" value="Unassembled WGS sequence"/>
</dbReference>
<proteinExistence type="predicted"/>
<comment type="caution">
    <text evidence="1">The sequence shown here is derived from an EMBL/GenBank/DDBJ whole genome shotgun (WGS) entry which is preliminary data.</text>
</comment>
<name>A0A2P4US23_9ACTN</name>
<accession>A0A2P4US23</accession>
<protein>
    <submittedName>
        <fullName evidence="1">Uncharacterized protein</fullName>
    </submittedName>
</protein>
<evidence type="ECO:0000313" key="1">
    <source>
        <dbReference type="EMBL" id="POM27849.1"/>
    </source>
</evidence>
<sequence length="65" mass="7399">MLAIGLVVLFNVNGVITRWAQSPEVPEKLRRLPPWRDRDLVRQRRITARMVGSMFVLAGVLGRSV</sequence>
<organism evidence="1 2">
    <name type="scientific">Actinomadura rubteroloni</name>
    <dbReference type="NCBI Taxonomy" id="1926885"/>
    <lineage>
        <taxon>Bacteria</taxon>
        <taxon>Bacillati</taxon>
        <taxon>Actinomycetota</taxon>
        <taxon>Actinomycetes</taxon>
        <taxon>Streptosporangiales</taxon>
        <taxon>Thermomonosporaceae</taxon>
        <taxon>Actinomadura</taxon>
    </lineage>
</organism>
<keyword evidence="2" id="KW-1185">Reference proteome</keyword>
<dbReference type="EMBL" id="MTBP01000001">
    <property type="protein sequence ID" value="POM27849.1"/>
    <property type="molecule type" value="Genomic_DNA"/>
</dbReference>
<dbReference type="AlphaFoldDB" id="A0A2P4US23"/>